<sequence>MCFRLAPLRIFDFSGLENRALRGAVSLPFECFSGYAHSYSTTSSIWKGQDRRGVFSAAELTPLHKLKDPDCYLLVSSRKVARTATMTSKLAQ</sequence>
<organism evidence="1 2">
    <name type="scientific">Ancylostoma ceylanicum</name>
    <dbReference type="NCBI Taxonomy" id="53326"/>
    <lineage>
        <taxon>Eukaryota</taxon>
        <taxon>Metazoa</taxon>
        <taxon>Ecdysozoa</taxon>
        <taxon>Nematoda</taxon>
        <taxon>Chromadorea</taxon>
        <taxon>Rhabditida</taxon>
        <taxon>Rhabditina</taxon>
        <taxon>Rhabditomorpha</taxon>
        <taxon>Strongyloidea</taxon>
        <taxon>Ancylostomatidae</taxon>
        <taxon>Ancylostomatinae</taxon>
        <taxon>Ancylostoma</taxon>
    </lineage>
</organism>
<dbReference type="Proteomes" id="UP000024635">
    <property type="component" value="Unassembled WGS sequence"/>
</dbReference>
<evidence type="ECO:0000313" key="2">
    <source>
        <dbReference type="Proteomes" id="UP000024635"/>
    </source>
</evidence>
<gene>
    <name evidence="1" type="primary">Acey_s0047.g1527</name>
    <name evidence="1" type="ORF">Y032_0047g1527</name>
</gene>
<comment type="caution">
    <text evidence="1">The sequence shown here is derived from an EMBL/GenBank/DDBJ whole genome shotgun (WGS) entry which is preliminary data.</text>
</comment>
<keyword evidence="2" id="KW-1185">Reference proteome</keyword>
<protein>
    <submittedName>
        <fullName evidence="1">Uncharacterized protein</fullName>
    </submittedName>
</protein>
<dbReference type="EMBL" id="JARK01001383">
    <property type="protein sequence ID" value="EYC12522.1"/>
    <property type="molecule type" value="Genomic_DNA"/>
</dbReference>
<evidence type="ECO:0000313" key="1">
    <source>
        <dbReference type="EMBL" id="EYC12522.1"/>
    </source>
</evidence>
<reference evidence="2" key="1">
    <citation type="journal article" date="2015" name="Nat. Genet.">
        <title>The genome and transcriptome of the zoonotic hookworm Ancylostoma ceylanicum identify infection-specific gene families.</title>
        <authorList>
            <person name="Schwarz E.M."/>
            <person name="Hu Y."/>
            <person name="Antoshechkin I."/>
            <person name="Miller M.M."/>
            <person name="Sternberg P.W."/>
            <person name="Aroian R.V."/>
        </authorList>
    </citation>
    <scope>NUCLEOTIDE SEQUENCE</scope>
    <source>
        <strain evidence="2">HY135</strain>
    </source>
</reference>
<name>A0A016UCH8_9BILA</name>
<proteinExistence type="predicted"/>
<dbReference type="AlphaFoldDB" id="A0A016UCH8"/>
<accession>A0A016UCH8</accession>